<protein>
    <recommendedName>
        <fullName evidence="5">Lipocalin/cytosolic fatty-acid binding domain-containing protein</fullName>
    </recommendedName>
</protein>
<dbReference type="Proteomes" id="UP000308365">
    <property type="component" value="Unassembled WGS sequence"/>
</dbReference>
<dbReference type="PANTHER" id="PTHR11430">
    <property type="entry name" value="LIPOCALIN"/>
    <property type="match status" value="1"/>
</dbReference>
<reference evidence="4" key="1">
    <citation type="journal article" date="2019" name="IScience">
        <title>Narwhal Genome Reveals Long-Term Low Genetic Diversity despite Current Large Abundance Size.</title>
        <authorList>
            <person name="Westbury M.V."/>
            <person name="Petersen B."/>
            <person name="Garde E."/>
            <person name="Heide-Jorgensen M.P."/>
            <person name="Lorenzen E.D."/>
        </authorList>
    </citation>
    <scope>NUCLEOTIDE SEQUENCE [LARGE SCALE GENOMIC DNA]</scope>
</reference>
<dbReference type="Gene3D" id="2.40.128.20">
    <property type="match status" value="1"/>
</dbReference>
<sequence>RGPEAVPQPRAGGHIPEGLPGLRLPLLRAIRPLPRRKHLGWPGVAGGHWAKVLLIGWTLALLAASPGRAQVPTQANSDTSQFQGIWCTAGAVSDDQGFLDSKDSMKMPVVLVTPLANGDLGLKFGYPAYGIPGAPPRTGRRPGRREVRREPAGARGVPDPPDGGCQKTDATLTKDAVDGRLSSAAMAQTNIRVAFTDYKHFTVLYSKRQKGDPFPEDVQKMQQLAPQVGLNPSQGALLPKSDPEKEDQGRVGGTLAGAPQEGVTGQEAWLLWGGCGASGPGRGHWTSVLVPSPSLTPVPLCGSRWEGPEIQHLPPKMPPANQQRHPQRE</sequence>
<gene>
    <name evidence="3" type="ORF">EI555_013271</name>
</gene>
<feature type="compositionally biased region" description="Polar residues" evidence="2">
    <location>
        <begin position="320"/>
        <end position="329"/>
    </location>
</feature>
<dbReference type="InterPro" id="IPR002345">
    <property type="entry name" value="Lipocalin"/>
</dbReference>
<dbReference type="EMBL" id="RWIC01000047">
    <property type="protein sequence ID" value="TKC51701.1"/>
    <property type="molecule type" value="Genomic_DNA"/>
</dbReference>
<name>A0A4U1FNF5_MONMO</name>
<evidence type="ECO:0000313" key="3">
    <source>
        <dbReference type="EMBL" id="TKC51701.1"/>
    </source>
</evidence>
<evidence type="ECO:0008006" key="5">
    <source>
        <dbReference type="Google" id="ProtNLM"/>
    </source>
</evidence>
<dbReference type="InterPro" id="IPR012674">
    <property type="entry name" value="Calycin"/>
</dbReference>
<feature type="region of interest" description="Disordered" evidence="2">
    <location>
        <begin position="301"/>
        <end position="329"/>
    </location>
</feature>
<evidence type="ECO:0000313" key="4">
    <source>
        <dbReference type="Proteomes" id="UP000308365"/>
    </source>
</evidence>
<organism evidence="3 4">
    <name type="scientific">Monodon monoceros</name>
    <name type="common">Narwhal</name>
    <name type="synonym">Ceratodon monodon</name>
    <dbReference type="NCBI Taxonomy" id="40151"/>
    <lineage>
        <taxon>Eukaryota</taxon>
        <taxon>Metazoa</taxon>
        <taxon>Chordata</taxon>
        <taxon>Craniata</taxon>
        <taxon>Vertebrata</taxon>
        <taxon>Euteleostomi</taxon>
        <taxon>Mammalia</taxon>
        <taxon>Eutheria</taxon>
        <taxon>Laurasiatheria</taxon>
        <taxon>Artiodactyla</taxon>
        <taxon>Whippomorpha</taxon>
        <taxon>Cetacea</taxon>
        <taxon>Odontoceti</taxon>
        <taxon>Monodontidae</taxon>
        <taxon>Monodon</taxon>
    </lineage>
</organism>
<proteinExistence type="inferred from homology"/>
<comment type="caution">
    <text evidence="3">The sequence shown here is derived from an EMBL/GenBank/DDBJ whole genome shotgun (WGS) entry which is preliminary data.</text>
</comment>
<evidence type="ECO:0000256" key="2">
    <source>
        <dbReference type="SAM" id="MobiDB-lite"/>
    </source>
</evidence>
<comment type="similarity">
    <text evidence="1">Belongs to the calycin superfamily. Lipocalin family.</text>
</comment>
<dbReference type="GO" id="GO:0036094">
    <property type="term" value="F:small molecule binding"/>
    <property type="evidence" value="ECO:0007669"/>
    <property type="project" value="InterPro"/>
</dbReference>
<dbReference type="SUPFAM" id="SSF50814">
    <property type="entry name" value="Lipocalins"/>
    <property type="match status" value="1"/>
</dbReference>
<evidence type="ECO:0000256" key="1">
    <source>
        <dbReference type="ARBA" id="ARBA00006889"/>
    </source>
</evidence>
<dbReference type="AlphaFoldDB" id="A0A4U1FNF5"/>
<feature type="region of interest" description="Disordered" evidence="2">
    <location>
        <begin position="133"/>
        <end position="170"/>
    </location>
</feature>
<feature type="non-terminal residue" evidence="3">
    <location>
        <position position="329"/>
    </location>
</feature>
<accession>A0A4U1FNF5</accession>
<feature type="region of interest" description="Disordered" evidence="2">
    <location>
        <begin position="230"/>
        <end position="260"/>
    </location>
</feature>
<feature type="non-terminal residue" evidence="3">
    <location>
        <position position="1"/>
    </location>
</feature>
<dbReference type="PANTHER" id="PTHR11430:SF77">
    <property type="entry name" value="LIPOCALIN-LIKE 1 PROTEIN"/>
    <property type="match status" value="1"/>
</dbReference>